<evidence type="ECO:0000313" key="2">
    <source>
        <dbReference type="Proteomes" id="UP000821845"/>
    </source>
</evidence>
<accession>A0ACB7RJU0</accession>
<sequence length="226" mass="25034">MATHFEEYVRAIDKMAKKNKRILFIVDNCPGHGKIKNLEAVTVEFLPANMTSVLQLMDQVCQRRGQMISETCEELCQEVIKLTGNDAAESDATFLEYTLCKQDAPVTGEMMVAEIIQTATNGGDGGDYEPPREVPTSAKTRNLLRLLRNKVECSGGEDRLMRCVKQLGVTFLGPSTTTKQTSRFRSSNGGVCGATLLSDGSVTKFQAELQFARHCTSRRRRTATTR</sequence>
<keyword evidence="2" id="KW-1185">Reference proteome</keyword>
<protein>
    <submittedName>
        <fullName evidence="1">Uncharacterized protein</fullName>
    </submittedName>
</protein>
<reference evidence="1" key="1">
    <citation type="submission" date="2020-05" db="EMBL/GenBank/DDBJ databases">
        <title>Large-scale comparative analyses of tick genomes elucidate their genetic diversity and vector capacities.</title>
        <authorList>
            <person name="Jia N."/>
            <person name="Wang J."/>
            <person name="Shi W."/>
            <person name="Du L."/>
            <person name="Sun Y."/>
            <person name="Zhan W."/>
            <person name="Jiang J."/>
            <person name="Wang Q."/>
            <person name="Zhang B."/>
            <person name="Ji P."/>
            <person name="Sakyi L.B."/>
            <person name="Cui X."/>
            <person name="Yuan T."/>
            <person name="Jiang B."/>
            <person name="Yang W."/>
            <person name="Lam T.T.-Y."/>
            <person name="Chang Q."/>
            <person name="Ding S."/>
            <person name="Wang X."/>
            <person name="Zhu J."/>
            <person name="Ruan X."/>
            <person name="Zhao L."/>
            <person name="Wei J."/>
            <person name="Que T."/>
            <person name="Du C."/>
            <person name="Cheng J."/>
            <person name="Dai P."/>
            <person name="Han X."/>
            <person name="Huang E."/>
            <person name="Gao Y."/>
            <person name="Liu J."/>
            <person name="Shao H."/>
            <person name="Ye R."/>
            <person name="Li L."/>
            <person name="Wei W."/>
            <person name="Wang X."/>
            <person name="Wang C."/>
            <person name="Yang T."/>
            <person name="Huo Q."/>
            <person name="Li W."/>
            <person name="Guo W."/>
            <person name="Chen H."/>
            <person name="Zhou L."/>
            <person name="Ni X."/>
            <person name="Tian J."/>
            <person name="Zhou Y."/>
            <person name="Sheng Y."/>
            <person name="Liu T."/>
            <person name="Pan Y."/>
            <person name="Xia L."/>
            <person name="Li J."/>
            <person name="Zhao F."/>
            <person name="Cao W."/>
        </authorList>
    </citation>
    <scope>NUCLEOTIDE SEQUENCE</scope>
    <source>
        <strain evidence="1">Hyas-2018</strain>
    </source>
</reference>
<dbReference type="EMBL" id="CM023489">
    <property type="protein sequence ID" value="KAH6921558.1"/>
    <property type="molecule type" value="Genomic_DNA"/>
</dbReference>
<gene>
    <name evidence="1" type="ORF">HPB50_002223</name>
</gene>
<evidence type="ECO:0000313" key="1">
    <source>
        <dbReference type="EMBL" id="KAH6921558.1"/>
    </source>
</evidence>
<name>A0ACB7RJU0_HYAAI</name>
<organism evidence="1 2">
    <name type="scientific">Hyalomma asiaticum</name>
    <name type="common">Tick</name>
    <dbReference type="NCBI Taxonomy" id="266040"/>
    <lineage>
        <taxon>Eukaryota</taxon>
        <taxon>Metazoa</taxon>
        <taxon>Ecdysozoa</taxon>
        <taxon>Arthropoda</taxon>
        <taxon>Chelicerata</taxon>
        <taxon>Arachnida</taxon>
        <taxon>Acari</taxon>
        <taxon>Parasitiformes</taxon>
        <taxon>Ixodida</taxon>
        <taxon>Ixodoidea</taxon>
        <taxon>Ixodidae</taxon>
        <taxon>Hyalomminae</taxon>
        <taxon>Hyalomma</taxon>
    </lineage>
</organism>
<proteinExistence type="predicted"/>
<dbReference type="Proteomes" id="UP000821845">
    <property type="component" value="Chromosome 9"/>
</dbReference>
<comment type="caution">
    <text evidence="1">The sequence shown here is derived from an EMBL/GenBank/DDBJ whole genome shotgun (WGS) entry which is preliminary data.</text>
</comment>